<feature type="non-terminal residue" evidence="1">
    <location>
        <position position="84"/>
    </location>
</feature>
<keyword evidence="2" id="KW-1185">Reference proteome</keyword>
<dbReference type="AlphaFoldDB" id="A0A821U855"/>
<comment type="caution">
    <text evidence="1">The sequence shown here is derived from an EMBL/GenBank/DDBJ whole genome shotgun (WGS) entry which is preliminary data.</text>
</comment>
<dbReference type="EMBL" id="CAJOBP010071856">
    <property type="protein sequence ID" value="CAF4885674.1"/>
    <property type="molecule type" value="Genomic_DNA"/>
</dbReference>
<name>A0A821U855_9BILA</name>
<protein>
    <submittedName>
        <fullName evidence="1">Uncharacterized protein</fullName>
    </submittedName>
</protein>
<evidence type="ECO:0000313" key="1">
    <source>
        <dbReference type="EMBL" id="CAF4885674.1"/>
    </source>
</evidence>
<proteinExistence type="predicted"/>
<organism evidence="1 2">
    <name type="scientific">Rotaria socialis</name>
    <dbReference type="NCBI Taxonomy" id="392032"/>
    <lineage>
        <taxon>Eukaryota</taxon>
        <taxon>Metazoa</taxon>
        <taxon>Spiralia</taxon>
        <taxon>Gnathifera</taxon>
        <taxon>Rotifera</taxon>
        <taxon>Eurotatoria</taxon>
        <taxon>Bdelloidea</taxon>
        <taxon>Philodinida</taxon>
        <taxon>Philodinidae</taxon>
        <taxon>Rotaria</taxon>
    </lineage>
</organism>
<feature type="non-terminal residue" evidence="1">
    <location>
        <position position="1"/>
    </location>
</feature>
<gene>
    <name evidence="1" type="ORF">UJA718_LOCUS44884</name>
</gene>
<accession>A0A821U855</accession>
<evidence type="ECO:0000313" key="2">
    <source>
        <dbReference type="Proteomes" id="UP000663873"/>
    </source>
</evidence>
<dbReference type="Proteomes" id="UP000663873">
    <property type="component" value="Unassembled WGS sequence"/>
</dbReference>
<reference evidence="1" key="1">
    <citation type="submission" date="2021-02" db="EMBL/GenBank/DDBJ databases">
        <authorList>
            <person name="Nowell W R."/>
        </authorList>
    </citation>
    <scope>NUCLEOTIDE SEQUENCE</scope>
</reference>
<sequence>AVWCIHYIESIGSVLVASVDKHVLNSRRSISSANSQPPPPVPPEDFREINKSELSAIVQELSPIIWHSVDAWLFVRKYSTTNLS</sequence>